<protein>
    <submittedName>
        <fullName evidence="2">Uncharacterized protein</fullName>
    </submittedName>
</protein>
<proteinExistence type="predicted"/>
<evidence type="ECO:0000313" key="2">
    <source>
        <dbReference type="EMBL" id="MFC2995366.1"/>
    </source>
</evidence>
<reference evidence="3" key="1">
    <citation type="journal article" date="2019" name="Int. J. Syst. Evol. Microbiol.">
        <title>The Global Catalogue of Microorganisms (GCM) 10K type strain sequencing project: providing services to taxonomists for standard genome sequencing and annotation.</title>
        <authorList>
            <consortium name="The Broad Institute Genomics Platform"/>
            <consortium name="The Broad Institute Genome Sequencing Center for Infectious Disease"/>
            <person name="Wu L."/>
            <person name="Ma J."/>
        </authorList>
    </citation>
    <scope>NUCLEOTIDE SEQUENCE [LARGE SCALE GENOMIC DNA]</scope>
    <source>
        <strain evidence="3">KCTC 62575</strain>
    </source>
</reference>
<evidence type="ECO:0000313" key="3">
    <source>
        <dbReference type="Proteomes" id="UP001595455"/>
    </source>
</evidence>
<keyword evidence="3" id="KW-1185">Reference proteome</keyword>
<sequence>MNLLIIALMVVTFVLMTIAPQAENSDDTLQTQKNQSTQPNKSKQTDLEG</sequence>
<accession>A0ABV7BEW5</accession>
<comment type="caution">
    <text evidence="2">The sequence shown here is derived from an EMBL/GenBank/DDBJ whole genome shotgun (WGS) entry which is preliminary data.</text>
</comment>
<feature type="compositionally biased region" description="Polar residues" evidence="1">
    <location>
        <begin position="27"/>
        <end position="42"/>
    </location>
</feature>
<feature type="region of interest" description="Disordered" evidence="1">
    <location>
        <begin position="24"/>
        <end position="49"/>
    </location>
</feature>
<name>A0ABV7BEW5_9GAMM</name>
<evidence type="ECO:0000256" key="1">
    <source>
        <dbReference type="SAM" id="MobiDB-lite"/>
    </source>
</evidence>
<dbReference type="EMBL" id="JBHRSF010000023">
    <property type="protein sequence ID" value="MFC2995366.1"/>
    <property type="molecule type" value="Genomic_DNA"/>
</dbReference>
<organism evidence="2 3">
    <name type="scientific">Acinetobacter sichuanensis</name>
    <dbReference type="NCBI Taxonomy" id="2136183"/>
    <lineage>
        <taxon>Bacteria</taxon>
        <taxon>Pseudomonadati</taxon>
        <taxon>Pseudomonadota</taxon>
        <taxon>Gammaproteobacteria</taxon>
        <taxon>Moraxellales</taxon>
        <taxon>Moraxellaceae</taxon>
        <taxon>Acinetobacter</taxon>
    </lineage>
</organism>
<dbReference type="Proteomes" id="UP001595455">
    <property type="component" value="Unassembled WGS sequence"/>
</dbReference>
<dbReference type="RefSeq" id="WP_171405147.1">
    <property type="nucleotide sequence ID" value="NZ_JBHRSF010000023.1"/>
</dbReference>
<gene>
    <name evidence="2" type="ORF">ACFODO_08815</name>
</gene>